<dbReference type="PROSITE" id="PS50883">
    <property type="entry name" value="EAL"/>
    <property type="match status" value="1"/>
</dbReference>
<dbReference type="PANTHER" id="PTHR33121">
    <property type="entry name" value="CYCLIC DI-GMP PHOSPHODIESTERASE PDEF"/>
    <property type="match status" value="1"/>
</dbReference>
<dbReference type="InterPro" id="IPR035919">
    <property type="entry name" value="EAL_sf"/>
</dbReference>
<accession>A0A382AL68</accession>
<feature type="non-terminal residue" evidence="2">
    <location>
        <position position="1"/>
    </location>
</feature>
<dbReference type="SUPFAM" id="SSF141868">
    <property type="entry name" value="EAL domain-like"/>
    <property type="match status" value="1"/>
</dbReference>
<dbReference type="InterPro" id="IPR050706">
    <property type="entry name" value="Cyclic-di-GMP_PDE-like"/>
</dbReference>
<protein>
    <recommendedName>
        <fullName evidence="1">EAL domain-containing protein</fullName>
    </recommendedName>
</protein>
<dbReference type="Pfam" id="PF00563">
    <property type="entry name" value="EAL"/>
    <property type="match status" value="1"/>
</dbReference>
<dbReference type="Gene3D" id="3.20.20.450">
    <property type="entry name" value="EAL domain"/>
    <property type="match status" value="1"/>
</dbReference>
<dbReference type="GO" id="GO:0071111">
    <property type="term" value="F:cyclic-guanylate-specific phosphodiesterase activity"/>
    <property type="evidence" value="ECO:0007669"/>
    <property type="project" value="InterPro"/>
</dbReference>
<sequence>SLGLKIIAEGIETASQLEILRQLGCNFGQGYYFQKACSAQDILEAYQARQPLGKAILPQ</sequence>
<gene>
    <name evidence="2" type="ORF">METZ01_LOCUS154617</name>
</gene>
<reference evidence="2" key="1">
    <citation type="submission" date="2018-05" db="EMBL/GenBank/DDBJ databases">
        <authorList>
            <person name="Lanie J.A."/>
            <person name="Ng W.-L."/>
            <person name="Kazmierczak K.M."/>
            <person name="Andrzejewski T.M."/>
            <person name="Davidsen T.M."/>
            <person name="Wayne K.J."/>
            <person name="Tettelin H."/>
            <person name="Glass J.I."/>
            <person name="Rusch D."/>
            <person name="Podicherti R."/>
            <person name="Tsui H.-C.T."/>
            <person name="Winkler M.E."/>
        </authorList>
    </citation>
    <scope>NUCLEOTIDE SEQUENCE</scope>
</reference>
<dbReference type="AlphaFoldDB" id="A0A382AL68"/>
<feature type="domain" description="EAL" evidence="1">
    <location>
        <begin position="1"/>
        <end position="50"/>
    </location>
</feature>
<evidence type="ECO:0000313" key="2">
    <source>
        <dbReference type="EMBL" id="SVB01763.1"/>
    </source>
</evidence>
<organism evidence="2">
    <name type="scientific">marine metagenome</name>
    <dbReference type="NCBI Taxonomy" id="408172"/>
    <lineage>
        <taxon>unclassified sequences</taxon>
        <taxon>metagenomes</taxon>
        <taxon>ecological metagenomes</taxon>
    </lineage>
</organism>
<evidence type="ECO:0000259" key="1">
    <source>
        <dbReference type="PROSITE" id="PS50883"/>
    </source>
</evidence>
<dbReference type="PANTHER" id="PTHR33121:SF70">
    <property type="entry name" value="SIGNALING PROTEIN YKOW"/>
    <property type="match status" value="1"/>
</dbReference>
<name>A0A382AL68_9ZZZZ</name>
<dbReference type="InterPro" id="IPR001633">
    <property type="entry name" value="EAL_dom"/>
</dbReference>
<dbReference type="EMBL" id="UINC01025696">
    <property type="protein sequence ID" value="SVB01763.1"/>
    <property type="molecule type" value="Genomic_DNA"/>
</dbReference>
<proteinExistence type="predicted"/>